<dbReference type="Proteomes" id="UP001218788">
    <property type="component" value="Unassembled WGS sequence"/>
</dbReference>
<evidence type="ECO:0000313" key="8">
    <source>
        <dbReference type="Proteomes" id="UP001218788"/>
    </source>
</evidence>
<dbReference type="PANTHER" id="PTHR35891:SF2">
    <property type="entry name" value="THIOL:DISULFIDE INTERCHANGE PROTEIN DSBA"/>
    <property type="match status" value="1"/>
</dbReference>
<evidence type="ECO:0000256" key="2">
    <source>
        <dbReference type="ARBA" id="ARBA00022729"/>
    </source>
</evidence>
<dbReference type="InterPro" id="IPR001853">
    <property type="entry name" value="DSBA-like_thioredoxin_dom"/>
</dbReference>
<dbReference type="SUPFAM" id="SSF52833">
    <property type="entry name" value="Thioredoxin-like"/>
    <property type="match status" value="1"/>
</dbReference>
<gene>
    <name evidence="7" type="ORF">OIK42_07560</name>
</gene>
<dbReference type="InterPro" id="IPR023205">
    <property type="entry name" value="DsbA/DsbL"/>
</dbReference>
<dbReference type="Pfam" id="PF01323">
    <property type="entry name" value="DSBA"/>
    <property type="match status" value="1"/>
</dbReference>
<comment type="caution">
    <text evidence="7">The sequence shown here is derived from an EMBL/GenBank/DDBJ whole genome shotgun (WGS) entry which is preliminary data.</text>
</comment>
<organism evidence="7 8">
    <name type="scientific">Alteromonas gilva</name>
    <dbReference type="NCBI Taxonomy" id="2987522"/>
    <lineage>
        <taxon>Bacteria</taxon>
        <taxon>Pseudomonadati</taxon>
        <taxon>Pseudomonadota</taxon>
        <taxon>Gammaproteobacteria</taxon>
        <taxon>Alteromonadales</taxon>
        <taxon>Alteromonadaceae</taxon>
        <taxon>Alteromonas/Salinimonas group</taxon>
        <taxon>Alteromonas</taxon>
    </lineage>
</organism>
<evidence type="ECO:0000256" key="1">
    <source>
        <dbReference type="ARBA" id="ARBA00005791"/>
    </source>
</evidence>
<evidence type="ECO:0000256" key="3">
    <source>
        <dbReference type="ARBA" id="ARBA00023157"/>
    </source>
</evidence>
<sequence>MLYRLILFISFFCPLLGAQSAQFNEGDHYLELAGNLTEKKEITEFFSFYCPACFRQEPFMNELKASIPDDSVFNKNHVDGMPGRKPEIEYLLTKALITAEHLNVDKRLVPAIFNYIHESKADFTNEKDIKNLFIINGVAGDKFNKTFSSFSVDAKAKQMQKNTGDIRAQGFTGVPTLIINGKYKPVTKNIKTMQEYKNLVFFLLNKTS</sequence>
<keyword evidence="2" id="KW-0732">Signal</keyword>
<reference evidence="7 8" key="1">
    <citation type="submission" date="2022-10" db="EMBL/GenBank/DDBJ databases">
        <title>Alteromonas sp. chi3 Genome sequencing.</title>
        <authorList>
            <person name="Park S."/>
        </authorList>
    </citation>
    <scope>NUCLEOTIDE SEQUENCE [LARGE SCALE GENOMIC DNA]</scope>
    <source>
        <strain evidence="8">chi3</strain>
    </source>
</reference>
<keyword evidence="5" id="KW-0574">Periplasm</keyword>
<feature type="domain" description="DSBA-like thioredoxin" evidence="6">
    <location>
        <begin position="42"/>
        <end position="193"/>
    </location>
</feature>
<dbReference type="PROSITE" id="PS00194">
    <property type="entry name" value="THIOREDOXIN_1"/>
    <property type="match status" value="1"/>
</dbReference>
<comment type="similarity">
    <text evidence="1">Belongs to the thioredoxin family. DsbA subfamily.</text>
</comment>
<dbReference type="InterPro" id="IPR017937">
    <property type="entry name" value="Thioredoxin_CS"/>
</dbReference>
<dbReference type="PANTHER" id="PTHR35891">
    <property type="entry name" value="THIOL:DISULFIDE INTERCHANGE PROTEIN DSBA"/>
    <property type="match status" value="1"/>
</dbReference>
<keyword evidence="8" id="KW-1185">Reference proteome</keyword>
<comment type="subcellular location">
    <subcellularLocation>
        <location evidence="5">Periplasm</location>
    </subcellularLocation>
</comment>
<dbReference type="PIRSF" id="PIRSF001488">
    <property type="entry name" value="Tdi_protein"/>
    <property type="match status" value="1"/>
</dbReference>
<proteinExistence type="inferred from homology"/>
<evidence type="ECO:0000259" key="6">
    <source>
        <dbReference type="Pfam" id="PF01323"/>
    </source>
</evidence>
<dbReference type="EMBL" id="JAQQXP010000001">
    <property type="protein sequence ID" value="MDC8830615.1"/>
    <property type="molecule type" value="Genomic_DNA"/>
</dbReference>
<evidence type="ECO:0000256" key="5">
    <source>
        <dbReference type="PIRNR" id="PIRNR001488"/>
    </source>
</evidence>
<keyword evidence="4" id="KW-0676">Redox-active center</keyword>
<name>A0ABT5L0Q2_9ALTE</name>
<protein>
    <recommendedName>
        <fullName evidence="5">Thiol:disulfide interchange protein</fullName>
    </recommendedName>
</protein>
<dbReference type="InterPro" id="IPR050824">
    <property type="entry name" value="Thiol_disulfide_DsbA"/>
</dbReference>
<dbReference type="Gene3D" id="3.40.30.10">
    <property type="entry name" value="Glutaredoxin"/>
    <property type="match status" value="1"/>
</dbReference>
<keyword evidence="3 5" id="KW-1015">Disulfide bond</keyword>
<evidence type="ECO:0000313" key="7">
    <source>
        <dbReference type="EMBL" id="MDC8830615.1"/>
    </source>
</evidence>
<dbReference type="CDD" id="cd03019">
    <property type="entry name" value="DsbA_DsbA"/>
    <property type="match status" value="1"/>
</dbReference>
<evidence type="ECO:0000256" key="4">
    <source>
        <dbReference type="ARBA" id="ARBA00023284"/>
    </source>
</evidence>
<dbReference type="InterPro" id="IPR036249">
    <property type="entry name" value="Thioredoxin-like_sf"/>
</dbReference>
<dbReference type="RefSeq" id="WP_273639536.1">
    <property type="nucleotide sequence ID" value="NZ_JAQQXP010000001.1"/>
</dbReference>
<accession>A0ABT5L0Q2</accession>